<evidence type="ECO:0000313" key="2">
    <source>
        <dbReference type="EMBL" id="MDB2001710.1"/>
    </source>
</evidence>
<dbReference type="GO" id="GO:0016757">
    <property type="term" value="F:glycosyltransferase activity"/>
    <property type="evidence" value="ECO:0007669"/>
    <property type="project" value="UniProtKB-KW"/>
</dbReference>
<evidence type="ECO:0000313" key="3">
    <source>
        <dbReference type="Proteomes" id="UP001203136"/>
    </source>
</evidence>
<comment type="caution">
    <text evidence="1">The sequence shown here is derived from an EMBL/GenBank/DDBJ whole genome shotgun (WGS) entry which is preliminary data.</text>
</comment>
<proteinExistence type="predicted"/>
<dbReference type="Gene3D" id="3.40.50.2020">
    <property type="match status" value="1"/>
</dbReference>
<protein>
    <submittedName>
        <fullName evidence="1">Orotate phosphoribosyltransferase</fullName>
    </submittedName>
</protein>
<reference evidence="2" key="2">
    <citation type="submission" date="2023-01" db="EMBL/GenBank/DDBJ databases">
        <title>Human gut microbiome strain richness.</title>
        <authorList>
            <person name="Chen-Liaw A."/>
        </authorList>
    </citation>
    <scope>NUCLEOTIDE SEQUENCE</scope>
    <source>
        <strain evidence="2">B1_m1001713B170214d0_201011</strain>
    </source>
</reference>
<evidence type="ECO:0000313" key="1">
    <source>
        <dbReference type="EMBL" id="MCK0084612.1"/>
    </source>
</evidence>
<keyword evidence="1" id="KW-0328">Glycosyltransferase</keyword>
<accession>A0AAW5F0W3</accession>
<dbReference type="EMBL" id="JAQLGM010000045">
    <property type="protein sequence ID" value="MDB2001710.1"/>
    <property type="molecule type" value="Genomic_DNA"/>
</dbReference>
<reference evidence="1" key="1">
    <citation type="journal article" date="2022" name="Cell Host Microbe">
        <title>Colonization of the live biotherapeutic product VE303 and modulation of the microbiota and metabolites in healthy volunteers.</title>
        <authorList>
            <person name="Dsouza M."/>
            <person name="Menon R."/>
            <person name="Crossette E."/>
            <person name="Bhattarai S.K."/>
            <person name="Schneider J."/>
            <person name="Kim Y.G."/>
            <person name="Reddy S."/>
            <person name="Caballero S."/>
            <person name="Felix C."/>
            <person name="Cornacchione L."/>
            <person name="Hendrickson J."/>
            <person name="Watson A.R."/>
            <person name="Minot S.S."/>
            <person name="Greenfield N."/>
            <person name="Schopf L."/>
            <person name="Szabady R."/>
            <person name="Patarroyo J."/>
            <person name="Smith W."/>
            <person name="Harrison P."/>
            <person name="Kuijper E.J."/>
            <person name="Kelly C.P."/>
            <person name="Olle B."/>
            <person name="Bobilev D."/>
            <person name="Silber J.L."/>
            <person name="Bucci V."/>
            <person name="Roberts B."/>
            <person name="Faith J."/>
            <person name="Norman J.M."/>
        </authorList>
    </citation>
    <scope>NUCLEOTIDE SEQUENCE</scope>
    <source>
        <strain evidence="1">VE303-04</strain>
    </source>
</reference>
<dbReference type="RefSeq" id="WP_003497179.1">
    <property type="nucleotide sequence ID" value="NZ_BAABZD010000003.1"/>
</dbReference>
<dbReference type="EMBL" id="JAINVB010000001">
    <property type="protein sequence ID" value="MCK0084612.1"/>
    <property type="molecule type" value="Genomic_DNA"/>
</dbReference>
<dbReference type="Proteomes" id="UP001300871">
    <property type="component" value="Unassembled WGS sequence"/>
</dbReference>
<dbReference type="InterPro" id="IPR029057">
    <property type="entry name" value="PRTase-like"/>
</dbReference>
<keyword evidence="1" id="KW-0808">Transferase</keyword>
<sequence>MENKYVKIKTAGTDVALKVMPGHYATNHAHINYYIDMTTMKTRTSEAQELAKDLVSMYLYDTVIDTIVCMEETEVIGAFLSEELTQGGFLSMNAHKTIYVVSPEFNNNSQIIFRENLIPMIRGKHVMILMASVTTGLTVNKAIECIQYYDGILMGVSAIFSAIDEMNGVPIKAVFGKKDLPDYEYSDYRNCPQCKAGKKLDALVNTFGYSTIR</sequence>
<dbReference type="CDD" id="cd06223">
    <property type="entry name" value="PRTases_typeI"/>
    <property type="match status" value="1"/>
</dbReference>
<dbReference type="AlphaFoldDB" id="A0AAW5F0W3"/>
<name>A0AAW5F0W3_CLOSY</name>
<organism evidence="1 3">
    <name type="scientific">Clostridium symbiosum</name>
    <name type="common">Bacteroides symbiosus</name>
    <dbReference type="NCBI Taxonomy" id="1512"/>
    <lineage>
        <taxon>Bacteria</taxon>
        <taxon>Bacillati</taxon>
        <taxon>Bacillota</taxon>
        <taxon>Clostridia</taxon>
        <taxon>Lachnospirales</taxon>
        <taxon>Lachnospiraceae</taxon>
        <taxon>Otoolea</taxon>
    </lineage>
</organism>
<dbReference type="GeneID" id="57967604"/>
<dbReference type="Proteomes" id="UP001203136">
    <property type="component" value="Unassembled WGS sequence"/>
</dbReference>
<gene>
    <name evidence="1" type="ORF">K5I21_01715</name>
    <name evidence="2" type="ORF">PM006_16020</name>
</gene>
<dbReference type="InterPro" id="IPR000836">
    <property type="entry name" value="PRTase_dom"/>
</dbReference>
<dbReference type="SUPFAM" id="SSF53271">
    <property type="entry name" value="PRTase-like"/>
    <property type="match status" value="1"/>
</dbReference>